<gene>
    <name evidence="2" type="ORF">K0M31_013698</name>
</gene>
<feature type="region of interest" description="Disordered" evidence="1">
    <location>
        <begin position="87"/>
        <end position="107"/>
    </location>
</feature>
<dbReference type="EMBL" id="JAHYIQ010000038">
    <property type="protein sequence ID" value="KAK1119203.1"/>
    <property type="molecule type" value="Genomic_DNA"/>
</dbReference>
<protein>
    <submittedName>
        <fullName evidence="2">Uncharacterized protein</fullName>
    </submittedName>
</protein>
<evidence type="ECO:0000313" key="2">
    <source>
        <dbReference type="EMBL" id="KAK1119203.1"/>
    </source>
</evidence>
<keyword evidence="3" id="KW-1185">Reference proteome</keyword>
<reference evidence="2" key="1">
    <citation type="submission" date="2021-10" db="EMBL/GenBank/DDBJ databases">
        <title>Melipona bicolor Genome sequencing and assembly.</title>
        <authorList>
            <person name="Araujo N.S."/>
            <person name="Arias M.C."/>
        </authorList>
    </citation>
    <scope>NUCLEOTIDE SEQUENCE</scope>
    <source>
        <strain evidence="2">USP_2M_L1-L4_2017</strain>
        <tissue evidence="2">Whole body</tissue>
    </source>
</reference>
<evidence type="ECO:0000313" key="3">
    <source>
        <dbReference type="Proteomes" id="UP001177670"/>
    </source>
</evidence>
<organism evidence="2 3">
    <name type="scientific">Melipona bicolor</name>
    <dbReference type="NCBI Taxonomy" id="60889"/>
    <lineage>
        <taxon>Eukaryota</taxon>
        <taxon>Metazoa</taxon>
        <taxon>Ecdysozoa</taxon>
        <taxon>Arthropoda</taxon>
        <taxon>Hexapoda</taxon>
        <taxon>Insecta</taxon>
        <taxon>Pterygota</taxon>
        <taxon>Neoptera</taxon>
        <taxon>Endopterygota</taxon>
        <taxon>Hymenoptera</taxon>
        <taxon>Apocrita</taxon>
        <taxon>Aculeata</taxon>
        <taxon>Apoidea</taxon>
        <taxon>Anthophila</taxon>
        <taxon>Apidae</taxon>
        <taxon>Melipona</taxon>
    </lineage>
</organism>
<accession>A0AA40FHY3</accession>
<sequence length="107" mass="12495">MLKPSRHDVCLKLKLEKLEISNVVRVKLKNIVNKRRYKVKTCVDAVQERSIDPEKIQLLESSEIKRSSGGTLRPERRGWEWRKNGRREKRSFADCGEHEPKRSGTAP</sequence>
<proteinExistence type="predicted"/>
<dbReference type="Proteomes" id="UP001177670">
    <property type="component" value="Unassembled WGS sequence"/>
</dbReference>
<evidence type="ECO:0000256" key="1">
    <source>
        <dbReference type="SAM" id="MobiDB-lite"/>
    </source>
</evidence>
<feature type="compositionally biased region" description="Basic and acidic residues" evidence="1">
    <location>
        <begin position="90"/>
        <end position="107"/>
    </location>
</feature>
<comment type="caution">
    <text evidence="2">The sequence shown here is derived from an EMBL/GenBank/DDBJ whole genome shotgun (WGS) entry which is preliminary data.</text>
</comment>
<name>A0AA40FHY3_9HYME</name>
<dbReference type="AlphaFoldDB" id="A0AA40FHY3"/>